<reference evidence="2" key="2">
    <citation type="submission" date="2021-03" db="UniProtKB">
        <authorList>
            <consortium name="EnsemblPlants"/>
        </authorList>
    </citation>
    <scope>IDENTIFICATION</scope>
</reference>
<sequence length="1294" mass="142955">MASKEPDEKCSNTKTGEETIALEKRRSRSRRVSFAETTAIHLFIRDEECDTPPDVEGSNNGLLHRKDNFFGPVSADFIKPGRLSDSAASDENHDLTMDSTAFSMHFRSLARSDSGGEFKTPTAVRLPFGERTSGQMSSTTSGGDLMVLSDSQKRVSDSQLADKVNGSGNSDDMSIVEEYQRIYDYGKLPQELDVLLTEDGKDMGAVPLTSQVECSNSNKSVTADARSGLHQDGRGKDVGTVPLTSQVECSNSKKSCTADAKSGSHQNGCEVLDLDNNEKVAHHISDGEKASDGANSAVLVNIDNGNDGILHGILAETSHNTSINMDDDLFPAHFSDDQSKTPFLLTNVMPIDKDDEARKGAVEANGNLSPPTRSRSILNHEQSIAGSVSSLLAKRRQIFRVSPNDKSNFILSEKNIRDKGSKHVLSASSFEKGASRLQRLEAFPFFSASKAEGNPSRLPSESVHSSLTRNKVLKCGSNDVLVAVPVACLDKRFSIVAEDSGDLQSMCNTGMYNVRTTLRNAECASYTEAKDAELSSLHAASCTHDKSTKSTSFSVSPLALSKEKSVEPFVSTYSCTNETVVSTRSDFSMPEITFNDLKSHEETGMPNHFVFSPVTSVERKVSASPLYQGCLSKNLNQQAELSLSLDQNILLEADDLVSRSENHNSLLAERKKEAKRSSSKIKHFEIASQEMQNDESMCSNKASESKKLVIRSANLDTETISARALPEETMKSVIGSAPSSDNNLIELPIQVYENLKEEQSCSLFQKKPWLVDNAIVGVTVLTPRSYQRASEHDENDQPLQKSSDIFGSDNSSTLKRKLFDEAENDNDEITSLQRKPKLCKDQKHNEEDSKEFQSIGGDITARDWVDISILNDILVHLEKMRSYELLHRDICSQKAFDSASFLQIKRLVDTKLLLYKSLYQKAKLQLMHLEQKRLSDRVCQLNSRVEETKMLISSCQDSCISVRRDVEPVSCPIDLSKKSLVAAEIPLLRKDLEVSERKIRNLNKSYHAYIKAVKDQTCIETTVHVKNILNKRVECKSLQSEFQLCQVGNVKAMDKMPNILFDYGGIMSQRFIVKSISTYGLFISNVLNNVKISKMFHGMDASTAFSFVLCCESNLAYSGTKTIAQETQKSSSLLHNLLDVVEEVELAMVELRNLTNTRFSQPSGILSGVIEGLALMSEVGVRKLNDDKKLICCKINATALACLDGKLDLQLCFTDFNNGARVALSIDITCLNRGIYPAQVVPYEVQGKAARRHRSFQLLLDNISSAVRGVRCGHMRIISLCRCVSRTIQANCMS</sequence>
<name>A0A803LSN4_CHEQI</name>
<feature type="compositionally biased region" description="Polar residues" evidence="1">
    <location>
        <begin position="797"/>
        <end position="808"/>
    </location>
</feature>
<evidence type="ECO:0000256" key="1">
    <source>
        <dbReference type="SAM" id="MobiDB-lite"/>
    </source>
</evidence>
<protein>
    <submittedName>
        <fullName evidence="2">Uncharacterized protein</fullName>
    </submittedName>
</protein>
<reference evidence="2" key="1">
    <citation type="journal article" date="2017" name="Nature">
        <title>The genome of Chenopodium quinoa.</title>
        <authorList>
            <person name="Jarvis D.E."/>
            <person name="Ho Y.S."/>
            <person name="Lightfoot D.J."/>
            <person name="Schmoeckel S.M."/>
            <person name="Li B."/>
            <person name="Borm T.J.A."/>
            <person name="Ohyanagi H."/>
            <person name="Mineta K."/>
            <person name="Michell C.T."/>
            <person name="Saber N."/>
            <person name="Kharbatia N.M."/>
            <person name="Rupper R.R."/>
            <person name="Sharp A.R."/>
            <person name="Dally N."/>
            <person name="Boughton B.A."/>
            <person name="Woo Y.H."/>
            <person name="Gao G."/>
            <person name="Schijlen E.G.W.M."/>
            <person name="Guo X."/>
            <person name="Momin A.A."/>
            <person name="Negrao S."/>
            <person name="Al-Babili S."/>
            <person name="Gehring C."/>
            <person name="Roessner U."/>
            <person name="Jung C."/>
            <person name="Murphy K."/>
            <person name="Arold S.T."/>
            <person name="Gojobori T."/>
            <person name="van der Linden C.G."/>
            <person name="van Loo E.N."/>
            <person name="Jellen E.N."/>
            <person name="Maughan P.J."/>
            <person name="Tester M."/>
        </authorList>
    </citation>
    <scope>NUCLEOTIDE SEQUENCE [LARGE SCALE GENOMIC DNA]</scope>
    <source>
        <strain evidence="2">cv. PI 614886</strain>
    </source>
</reference>
<organism evidence="2 3">
    <name type="scientific">Chenopodium quinoa</name>
    <name type="common">Quinoa</name>
    <dbReference type="NCBI Taxonomy" id="63459"/>
    <lineage>
        <taxon>Eukaryota</taxon>
        <taxon>Viridiplantae</taxon>
        <taxon>Streptophyta</taxon>
        <taxon>Embryophyta</taxon>
        <taxon>Tracheophyta</taxon>
        <taxon>Spermatophyta</taxon>
        <taxon>Magnoliopsida</taxon>
        <taxon>eudicotyledons</taxon>
        <taxon>Gunneridae</taxon>
        <taxon>Pentapetalae</taxon>
        <taxon>Caryophyllales</taxon>
        <taxon>Chenopodiaceae</taxon>
        <taxon>Chenopodioideae</taxon>
        <taxon>Atripliceae</taxon>
        <taxon>Chenopodium</taxon>
    </lineage>
</organism>
<feature type="compositionally biased region" description="Basic and acidic residues" evidence="1">
    <location>
        <begin position="838"/>
        <end position="851"/>
    </location>
</feature>
<dbReference type="EnsemblPlants" id="AUR62018228-RA">
    <property type="protein sequence ID" value="AUR62018228-RA:cds"/>
    <property type="gene ID" value="AUR62018228"/>
</dbReference>
<feature type="compositionally biased region" description="Basic and acidic residues" evidence="1">
    <location>
        <begin position="1"/>
        <end position="24"/>
    </location>
</feature>
<proteinExistence type="predicted"/>
<accession>A0A803LSN4</accession>
<evidence type="ECO:0000313" key="2">
    <source>
        <dbReference type="EnsemblPlants" id="AUR62018228-RA:cds"/>
    </source>
</evidence>
<dbReference type="PANTHER" id="PTHR35707:SF1">
    <property type="entry name" value="SPC7 KINETOCHORE PROTEIN DOMAIN-CONTAINING PROTEIN"/>
    <property type="match status" value="1"/>
</dbReference>
<feature type="region of interest" description="Disordered" evidence="1">
    <location>
        <begin position="1"/>
        <end position="27"/>
    </location>
</feature>
<keyword evidence="3" id="KW-1185">Reference proteome</keyword>
<dbReference type="PANTHER" id="PTHR35707">
    <property type="entry name" value="OS06G0608100 PROTEIN"/>
    <property type="match status" value="1"/>
</dbReference>
<dbReference type="Proteomes" id="UP000596660">
    <property type="component" value="Unplaced"/>
</dbReference>
<dbReference type="Gramene" id="AUR62018228-RA">
    <property type="protein sequence ID" value="AUR62018228-RA:cds"/>
    <property type="gene ID" value="AUR62018228"/>
</dbReference>
<dbReference type="OMA" id="DFKTGCK"/>
<evidence type="ECO:0000313" key="3">
    <source>
        <dbReference type="Proteomes" id="UP000596660"/>
    </source>
</evidence>
<feature type="region of interest" description="Disordered" evidence="1">
    <location>
        <begin position="826"/>
        <end position="851"/>
    </location>
</feature>
<feature type="region of interest" description="Disordered" evidence="1">
    <location>
        <begin position="787"/>
        <end position="808"/>
    </location>
</feature>